<evidence type="ECO:0000313" key="6">
    <source>
        <dbReference type="Proteomes" id="UP000002668"/>
    </source>
</evidence>
<evidence type="ECO:0000256" key="2">
    <source>
        <dbReference type="ARBA" id="ARBA00023043"/>
    </source>
</evidence>
<dbReference type="HOGENOM" id="CLU_007881_0_0_1"/>
<dbReference type="InParanoid" id="E5A2I9"/>
<feature type="region of interest" description="Disordered" evidence="4">
    <location>
        <begin position="817"/>
        <end position="843"/>
    </location>
</feature>
<feature type="repeat" description="ANK" evidence="3">
    <location>
        <begin position="172"/>
        <end position="205"/>
    </location>
</feature>
<dbReference type="Gene3D" id="1.25.40.20">
    <property type="entry name" value="Ankyrin repeat-containing domain"/>
    <property type="match status" value="3"/>
</dbReference>
<evidence type="ECO:0000256" key="3">
    <source>
        <dbReference type="PROSITE-ProRule" id="PRU00023"/>
    </source>
</evidence>
<dbReference type="GeneID" id="13281816"/>
<protein>
    <submittedName>
        <fullName evidence="5">Uncharacterized protein</fullName>
    </submittedName>
</protein>
<keyword evidence="6" id="KW-1185">Reference proteome</keyword>
<feature type="repeat" description="ANK" evidence="3">
    <location>
        <begin position="377"/>
        <end position="411"/>
    </location>
</feature>
<name>E5A2I9_LEPMJ</name>
<dbReference type="OrthoDB" id="195446at2759"/>
<dbReference type="AlphaFoldDB" id="E5A2I9"/>
<dbReference type="eggNOG" id="KOG4177">
    <property type="taxonomic scope" value="Eukaryota"/>
</dbReference>
<dbReference type="VEuPathDB" id="FungiDB:LEMA_P091940.1"/>
<organism evidence="6">
    <name type="scientific">Leptosphaeria maculans (strain JN3 / isolate v23.1.3 / race Av1-4-5-6-7-8)</name>
    <name type="common">Blackleg fungus</name>
    <name type="synonym">Phoma lingam</name>
    <dbReference type="NCBI Taxonomy" id="985895"/>
    <lineage>
        <taxon>Eukaryota</taxon>
        <taxon>Fungi</taxon>
        <taxon>Dikarya</taxon>
        <taxon>Ascomycota</taxon>
        <taxon>Pezizomycotina</taxon>
        <taxon>Dothideomycetes</taxon>
        <taxon>Pleosporomycetidae</taxon>
        <taxon>Pleosporales</taxon>
        <taxon>Pleosporineae</taxon>
        <taxon>Leptosphaeriaceae</taxon>
        <taxon>Plenodomus</taxon>
        <taxon>Plenodomus lingam/Leptosphaeria maculans species complex</taxon>
    </lineage>
</organism>
<dbReference type="SUPFAM" id="SSF48403">
    <property type="entry name" value="Ankyrin repeat"/>
    <property type="match status" value="2"/>
</dbReference>
<evidence type="ECO:0000256" key="4">
    <source>
        <dbReference type="SAM" id="MobiDB-lite"/>
    </source>
</evidence>
<dbReference type="PANTHER" id="PTHR24123">
    <property type="entry name" value="ANKYRIN REPEAT-CONTAINING"/>
    <property type="match status" value="1"/>
</dbReference>
<sequence>MLRSCTCSSSRAGSMEAAIPRSLDLEQKKDPVTTSTLERKASTLQTSVEVLRCKFGKPVTVSKGDKSFLPSKEWTPIYYAVYHQREAALIHFLRSGGSPDDVTGLGQPPLCIAVARGNVEIIRILLDAGANVNARTRDGETALHVAIRHGRSDIVDVIIAAGPDLDVQTDESGETPLHLAAATSGSLATIVTLLRMGARYDTFNVYSQTPAEVALKANNLHAAVAIINAAHGKRSKLVKEKEMLLKHVQKTQGRLSIGNDLIADIFTAACDPDSTVLVEAIKRNDQSLVEMFLEKGSDPDRQTGKGEIPIFVAMECAGPSVIQALVKHNADVSVRYRGLTVLQAAFEGPSAQDEKAMATIFDTLLRQGADALVTCPDGKTLLHLAVSSEFGHTRVAHLLIGAGVKVNVQDYKGNTALHLATHSRQCIDVLLKNGANPQHVNLNGLTPLLFATTLGDKAREPDLESLIKASDLRKTNSRSQTAIHLAASNGLEKTIRLLLRACAETSTVDSGRNTPLLLAVKHQQWSVVSMLAIPPSINSWDDNGMSALHHVARSIPTGSSTWSDIAAAAAPICKRGISRSIRDRSGATPLIQAVKTLPEDGLPVVKVLLAQPADRRASWNCVSHEDHRNRDALYYAITLKKPDFVEALLGNGAVFTLADWGEGCLDMKAPSDQRVMEMLVQCEWARRARSLPRYGAPDAEATAFSSVFPVKDVQQMLSMGLQVNALPHSPLGPSMLWAILHQIPLIPPPSPKYLLDILNLVLDAGANPTALPPHASNPSPSPEPTKENPHLPPHPLTFLLEQHPSIDINLVTLLLTKTPTPPPESALKTGRQGAEKGRRGGKR</sequence>
<dbReference type="Pfam" id="PF00023">
    <property type="entry name" value="Ank"/>
    <property type="match status" value="1"/>
</dbReference>
<dbReference type="PROSITE" id="PS50088">
    <property type="entry name" value="ANK_REPEAT"/>
    <property type="match status" value="5"/>
</dbReference>
<feature type="repeat" description="ANK" evidence="3">
    <location>
        <begin position="478"/>
        <end position="510"/>
    </location>
</feature>
<accession>E5A2I9</accession>
<dbReference type="Pfam" id="PF12796">
    <property type="entry name" value="Ank_2"/>
    <property type="match status" value="3"/>
</dbReference>
<dbReference type="InterPro" id="IPR002110">
    <property type="entry name" value="Ankyrin_rpt"/>
</dbReference>
<dbReference type="PRINTS" id="PR01415">
    <property type="entry name" value="ANKYRIN"/>
</dbReference>
<feature type="repeat" description="ANK" evidence="3">
    <location>
        <begin position="138"/>
        <end position="170"/>
    </location>
</feature>
<dbReference type="EMBL" id="FP929132">
    <property type="protein sequence ID" value="CBX97785.1"/>
    <property type="molecule type" value="Genomic_DNA"/>
</dbReference>
<feature type="compositionally biased region" description="Basic and acidic residues" evidence="4">
    <location>
        <begin position="833"/>
        <end position="843"/>
    </location>
</feature>
<dbReference type="STRING" id="985895.E5A2I9"/>
<dbReference type="PANTHER" id="PTHR24123:SF33">
    <property type="entry name" value="PROTEIN HOS4"/>
    <property type="match status" value="1"/>
</dbReference>
<evidence type="ECO:0000313" key="5">
    <source>
        <dbReference type="EMBL" id="CBX97785.1"/>
    </source>
</evidence>
<proteinExistence type="predicted"/>
<dbReference type="PROSITE" id="PS50297">
    <property type="entry name" value="ANK_REP_REGION"/>
    <property type="match status" value="5"/>
</dbReference>
<gene>
    <name evidence="5" type="ORF">LEMA_P091940.1</name>
</gene>
<dbReference type="Proteomes" id="UP000002668">
    <property type="component" value="Genome"/>
</dbReference>
<dbReference type="InterPro" id="IPR036770">
    <property type="entry name" value="Ankyrin_rpt-contain_sf"/>
</dbReference>
<dbReference type="OMA" id="IYYAVYH"/>
<feature type="region of interest" description="Disordered" evidence="4">
    <location>
        <begin position="769"/>
        <end position="797"/>
    </location>
</feature>
<feature type="repeat" description="ANK" evidence="3">
    <location>
        <begin position="105"/>
        <end position="137"/>
    </location>
</feature>
<keyword evidence="2 3" id="KW-0040">ANK repeat</keyword>
<keyword evidence="1" id="KW-0677">Repeat</keyword>
<dbReference type="SMART" id="SM00248">
    <property type="entry name" value="ANK"/>
    <property type="match status" value="13"/>
</dbReference>
<dbReference type="InterPro" id="IPR051165">
    <property type="entry name" value="Multifunctional_ANK_Repeat"/>
</dbReference>
<reference evidence="6" key="1">
    <citation type="journal article" date="2011" name="Nat. Commun.">
        <title>Effector diversification within compartments of the Leptosphaeria maculans genome affected by Repeat-Induced Point mutations.</title>
        <authorList>
            <person name="Rouxel T."/>
            <person name="Grandaubert J."/>
            <person name="Hane J.K."/>
            <person name="Hoede C."/>
            <person name="van de Wouw A.P."/>
            <person name="Couloux A."/>
            <person name="Dominguez V."/>
            <person name="Anthouard V."/>
            <person name="Bally P."/>
            <person name="Bourras S."/>
            <person name="Cozijnsen A.J."/>
            <person name="Ciuffetti L.M."/>
            <person name="Degrave A."/>
            <person name="Dilmaghani A."/>
            <person name="Duret L."/>
            <person name="Fudal I."/>
            <person name="Goodwin S.B."/>
            <person name="Gout L."/>
            <person name="Glaser N."/>
            <person name="Linglin J."/>
            <person name="Kema G.H.J."/>
            <person name="Lapalu N."/>
            <person name="Lawrence C.B."/>
            <person name="May K."/>
            <person name="Meyer M."/>
            <person name="Ollivier B."/>
            <person name="Poulain J."/>
            <person name="Schoch C.L."/>
            <person name="Simon A."/>
            <person name="Spatafora J.W."/>
            <person name="Stachowiak A."/>
            <person name="Turgeon B.G."/>
            <person name="Tyler B.M."/>
            <person name="Vincent D."/>
            <person name="Weissenbach J."/>
            <person name="Amselem J."/>
            <person name="Quesneville H."/>
            <person name="Oliver R.P."/>
            <person name="Wincker P."/>
            <person name="Balesdent M.-H."/>
            <person name="Howlett B.J."/>
        </authorList>
    </citation>
    <scope>NUCLEOTIDE SEQUENCE [LARGE SCALE GENOMIC DNA]</scope>
    <source>
        <strain evidence="6">JN3 / isolate v23.1.3 / race Av1-4-5-6-7-8</strain>
    </source>
</reference>
<evidence type="ECO:0000256" key="1">
    <source>
        <dbReference type="ARBA" id="ARBA00022737"/>
    </source>
</evidence>